<sequence>QRQTASRPSVVVRTPTIASLTAVSAIDTGNINQAEQATVEQRNQSSNLPQIREQNRRKLVRYVYFGQAVLIIVVALAWIAFVFLDLRPNNSTTNKPLYNNVTFVSAKTMENLQNDTAKTIPTVSPNSSSLFATLATTHSTDYLL</sequence>
<dbReference type="OrthoDB" id="5876750at2759"/>
<name>A0A183EW32_9BILA</name>
<proteinExistence type="predicted"/>
<keyword evidence="1" id="KW-0472">Membrane</keyword>
<protein>
    <submittedName>
        <fullName evidence="4">Serine/threonine protein kinase</fullName>
    </submittedName>
</protein>
<reference evidence="2 3" key="2">
    <citation type="submission" date="2018-11" db="EMBL/GenBank/DDBJ databases">
        <authorList>
            <consortium name="Pathogen Informatics"/>
        </authorList>
    </citation>
    <scope>NUCLEOTIDE SEQUENCE [LARGE SCALE GENOMIC DNA]</scope>
</reference>
<reference evidence="4" key="1">
    <citation type="submission" date="2016-06" db="UniProtKB">
        <authorList>
            <consortium name="WormBaseParasite"/>
        </authorList>
    </citation>
    <scope>IDENTIFICATION</scope>
</reference>
<evidence type="ECO:0000313" key="2">
    <source>
        <dbReference type="EMBL" id="VDN43850.1"/>
    </source>
</evidence>
<dbReference type="Proteomes" id="UP000271098">
    <property type="component" value="Unassembled WGS sequence"/>
</dbReference>
<feature type="transmembrane region" description="Helical" evidence="1">
    <location>
        <begin position="62"/>
        <end position="84"/>
    </location>
</feature>
<keyword evidence="3" id="KW-1185">Reference proteome</keyword>
<organism evidence="4">
    <name type="scientific">Gongylonema pulchrum</name>
    <dbReference type="NCBI Taxonomy" id="637853"/>
    <lineage>
        <taxon>Eukaryota</taxon>
        <taxon>Metazoa</taxon>
        <taxon>Ecdysozoa</taxon>
        <taxon>Nematoda</taxon>
        <taxon>Chromadorea</taxon>
        <taxon>Rhabditida</taxon>
        <taxon>Spirurina</taxon>
        <taxon>Spiruromorpha</taxon>
        <taxon>Spiruroidea</taxon>
        <taxon>Gongylonematidae</taxon>
        <taxon>Gongylonema</taxon>
    </lineage>
</organism>
<dbReference type="WBParaSite" id="GPUH_0002520301-mRNA-1">
    <property type="protein sequence ID" value="GPUH_0002520301-mRNA-1"/>
    <property type="gene ID" value="GPUH_0002520301"/>
</dbReference>
<evidence type="ECO:0000256" key="1">
    <source>
        <dbReference type="SAM" id="Phobius"/>
    </source>
</evidence>
<accession>A0A183EW32</accession>
<evidence type="ECO:0000313" key="4">
    <source>
        <dbReference type="WBParaSite" id="GPUH_0002520301-mRNA-1"/>
    </source>
</evidence>
<evidence type="ECO:0000313" key="3">
    <source>
        <dbReference type="Proteomes" id="UP000271098"/>
    </source>
</evidence>
<dbReference type="AlphaFoldDB" id="A0A183EW32"/>
<dbReference type="EMBL" id="UYRT01104027">
    <property type="protein sequence ID" value="VDN43850.1"/>
    <property type="molecule type" value="Genomic_DNA"/>
</dbReference>
<keyword evidence="1" id="KW-0812">Transmembrane</keyword>
<gene>
    <name evidence="2" type="ORF">GPUH_LOCUS25172</name>
</gene>
<keyword evidence="1" id="KW-1133">Transmembrane helix</keyword>